<dbReference type="OrthoDB" id="73273at2759"/>
<feature type="transmembrane region" description="Helical" evidence="2">
    <location>
        <begin position="37"/>
        <end position="60"/>
    </location>
</feature>
<dbReference type="GO" id="GO:0072665">
    <property type="term" value="P:protein localization to vacuole"/>
    <property type="evidence" value="ECO:0007669"/>
    <property type="project" value="TreeGrafter"/>
</dbReference>
<feature type="transmembrane region" description="Helical" evidence="2">
    <location>
        <begin position="439"/>
        <end position="458"/>
    </location>
</feature>
<feature type="transmembrane region" description="Helical" evidence="2">
    <location>
        <begin position="164"/>
        <end position="186"/>
    </location>
</feature>
<accession>A0A1E4TBK0</accession>
<gene>
    <name evidence="3" type="ORF">CANCADRAFT_45587</name>
</gene>
<reference evidence="4" key="1">
    <citation type="submission" date="2016-02" db="EMBL/GenBank/DDBJ databases">
        <title>Comparative genomics of biotechnologically important yeasts.</title>
        <authorList>
            <consortium name="DOE Joint Genome Institute"/>
            <person name="Riley R."/>
            <person name="Haridas S."/>
            <person name="Wolfe K.H."/>
            <person name="Lopes M.R."/>
            <person name="Hittinger C.T."/>
            <person name="Goker M."/>
            <person name="Salamov A."/>
            <person name="Wisecaver J."/>
            <person name="Long T.M."/>
            <person name="Aerts A.L."/>
            <person name="Barry K."/>
            <person name="Choi C."/>
            <person name="Clum A."/>
            <person name="Coughlan A.Y."/>
            <person name="Deshpande S."/>
            <person name="Douglass A.P."/>
            <person name="Hanson S.J."/>
            <person name="Klenk H.-P."/>
            <person name="Labutti K."/>
            <person name="Lapidus A."/>
            <person name="Lindquist E."/>
            <person name="Lipzen A."/>
            <person name="Meier-Kolthoff J.P."/>
            <person name="Ohm R.A."/>
            <person name="Otillar R.P."/>
            <person name="Pangilinan J."/>
            <person name="Peng Y."/>
            <person name="Rokas A."/>
            <person name="Rosa C.A."/>
            <person name="Scheuner C."/>
            <person name="Sibirny A.A."/>
            <person name="Slot J.C."/>
            <person name="Stielow J.B."/>
            <person name="Sun H."/>
            <person name="Kurtzman C.P."/>
            <person name="Blackwell M."/>
            <person name="Jeffries T.W."/>
            <person name="Grigoriev I.V."/>
        </authorList>
    </citation>
    <scope>NUCLEOTIDE SEQUENCE [LARGE SCALE GENOMIC DNA]</scope>
    <source>
        <strain evidence="4">NRRL Y-17796</strain>
    </source>
</reference>
<dbReference type="AlphaFoldDB" id="A0A1E4TBK0"/>
<proteinExistence type="predicted"/>
<feature type="compositionally biased region" description="Polar residues" evidence="1">
    <location>
        <begin position="210"/>
        <end position="229"/>
    </location>
</feature>
<evidence type="ECO:0008006" key="5">
    <source>
        <dbReference type="Google" id="ProtNLM"/>
    </source>
</evidence>
<keyword evidence="2" id="KW-1133">Transmembrane helix</keyword>
<evidence type="ECO:0000313" key="4">
    <source>
        <dbReference type="Proteomes" id="UP000095023"/>
    </source>
</evidence>
<feature type="transmembrane region" description="Helical" evidence="2">
    <location>
        <begin position="317"/>
        <end position="335"/>
    </location>
</feature>
<organism evidence="3 4">
    <name type="scientific">Tortispora caseinolytica NRRL Y-17796</name>
    <dbReference type="NCBI Taxonomy" id="767744"/>
    <lineage>
        <taxon>Eukaryota</taxon>
        <taxon>Fungi</taxon>
        <taxon>Dikarya</taxon>
        <taxon>Ascomycota</taxon>
        <taxon>Saccharomycotina</taxon>
        <taxon>Trigonopsidomycetes</taxon>
        <taxon>Trigonopsidales</taxon>
        <taxon>Trigonopsidaceae</taxon>
        <taxon>Tortispora</taxon>
    </lineage>
</organism>
<protein>
    <recommendedName>
        <fullName evidence="5">Lysosomal cobalamin transporter</fullName>
    </recommendedName>
</protein>
<dbReference type="Proteomes" id="UP000095023">
    <property type="component" value="Unassembled WGS sequence"/>
</dbReference>
<evidence type="ECO:0000256" key="2">
    <source>
        <dbReference type="SAM" id="Phobius"/>
    </source>
</evidence>
<feature type="transmembrane region" description="Helical" evidence="2">
    <location>
        <begin position="134"/>
        <end position="158"/>
    </location>
</feature>
<keyword evidence="2" id="KW-0472">Membrane</keyword>
<name>A0A1E4TBK0_9ASCO</name>
<dbReference type="GO" id="GO:0005774">
    <property type="term" value="C:vacuolar membrane"/>
    <property type="evidence" value="ECO:0007669"/>
    <property type="project" value="TreeGrafter"/>
</dbReference>
<feature type="transmembrane region" description="Helical" evidence="2">
    <location>
        <begin position="531"/>
        <end position="552"/>
    </location>
</feature>
<feature type="region of interest" description="Disordered" evidence="1">
    <location>
        <begin position="202"/>
        <end position="229"/>
    </location>
</feature>
<dbReference type="PANTHER" id="PTHR16130:SF2">
    <property type="entry name" value="LYSOSOMAL COBALAMIN TRANSPORT ESCORT PROTEIN LMBD1"/>
    <property type="match status" value="1"/>
</dbReference>
<feature type="transmembrane region" description="Helical" evidence="2">
    <location>
        <begin position="6"/>
        <end position="25"/>
    </location>
</feature>
<dbReference type="InterPro" id="IPR050854">
    <property type="entry name" value="LMBD1_LysCbl_Transport"/>
</dbReference>
<feature type="transmembrane region" description="Helical" evidence="2">
    <location>
        <begin position="397"/>
        <end position="418"/>
    </location>
</feature>
<evidence type="ECO:0000313" key="3">
    <source>
        <dbReference type="EMBL" id="ODV89127.1"/>
    </source>
</evidence>
<evidence type="ECO:0000256" key="1">
    <source>
        <dbReference type="SAM" id="MobiDB-lite"/>
    </source>
</evidence>
<feature type="transmembrane region" description="Helical" evidence="2">
    <location>
        <begin position="89"/>
        <end position="113"/>
    </location>
</feature>
<keyword evidence="4" id="KW-1185">Reference proteome</keyword>
<dbReference type="PANTHER" id="PTHR16130">
    <property type="entry name" value="LYSOSOMAL COBALAMIN TRANSPORTER-RELATED"/>
    <property type="match status" value="1"/>
</dbReference>
<sequence length="555" mass="60886">MWVWLLVLLLTVISILLGVIICRIIEDPQDRSLVSSCVASLCFAAGIITTSLLTIDVFVIGSTVDSSTGLRKPWASDSAVESITAFMEVLYYSIILFDAFLVTVAVPFAYFWYEETYEQEDQDQSNRTRLRSSLKYTVLFLIVIGVAIIIAVIVGLSQRSVGRLIGALLILSLLAFWYTSDIGLLLGPLRLVHPKPIDYSSAEDEESEVGETTSLLESNGGHSHTRNSTVSGLIGVSESTKLALALNREKQRAIEMKHQNVSDWSARDRRAYSTLQREEKTLMRKARTEHRNFIHARVEEENSHSLFSTLNSTARSFIGVIGLLISLFMLISIASSTADFFFNKTCDLTACSFEDWGARRAKLRFSSISTTRDRLLYPMNSIVEIIHKSSGGLYAGAAVQAIIILWLTLANTVGVTFTGIRLLFFRIFKVGVRQSPPQAVLLSSVLMITASIAVLFISSEMLFPTFTMFGGQTVCMHTAGEFGEIRDCSVTPEAIIPCSQAAAEVGFTKIWEVCTLSRISVLSGQLAPEGIFGPVAIMIGISCGISVCAAIIGMI</sequence>
<keyword evidence="2" id="KW-0812">Transmembrane</keyword>
<dbReference type="EMBL" id="KV453843">
    <property type="protein sequence ID" value="ODV89127.1"/>
    <property type="molecule type" value="Genomic_DNA"/>
</dbReference>